<sequence length="606" mass="71031">MSPRKKKAKQSPKKINLKRESNSEDVSCKRAKVAKSEEDELKVRKKKNFIEACRQVSCSAYSDQRARLLILYLPSCVKKTVCKHNDKSGTDIKEMPGYAQESFIMEIRNNMWYDALEVCQMCITPVQYLSANVLKEVVEIMLNVNDDELSEHPAPEIIDKCQQILAENFSTHPPCLVKSLRTCYSSFLTSPMDLKEKTYTNREQYDYKSGIVKYCMNRLENEISSDSQDGPLVNKYENIPEEMKQSLKGLHWQKEKFEIFELLNRSDRIERLMAVLESVVELVQFDLAIWHSRYTSNLTRHIMRSHKPLMAFLLWSDNVLYTGGVTANSRQIMRLFVHLIHLQYPEHMLKTIVLWLNIMVHTFYICEQNSNSDYPNTSKYCSKFANEFYKIISEMPYESINRILDRIEPAFMRHLIGMLHIQRLIKTNNDCIISILINFFKESQWQSYPPDDTEIVISKKLFAKPKKIKNIINYLIKKCVTPENEETKEYAKFDKKEINAIVLSKADCFSLNHLVHTLYTTLEAYLDSYDVQSVEEKWNKLNEKMSDDSETLPEISSYFVTEDLIKKYKDIMKKIKELQTIFSNLKNSGDLPDMLEIFTNIDLLEQ</sequence>
<proteinExistence type="predicted"/>
<dbReference type="EMBL" id="CM056782">
    <property type="protein sequence ID" value="KAJ8731849.1"/>
    <property type="molecule type" value="Genomic_DNA"/>
</dbReference>
<evidence type="ECO:0000313" key="1">
    <source>
        <dbReference type="EMBL" id="KAJ8731849.1"/>
    </source>
</evidence>
<evidence type="ECO:0000313" key="2">
    <source>
        <dbReference type="Proteomes" id="UP001231649"/>
    </source>
</evidence>
<organism evidence="1 2">
    <name type="scientific">Mythimna loreyi</name>
    <dbReference type="NCBI Taxonomy" id="667449"/>
    <lineage>
        <taxon>Eukaryota</taxon>
        <taxon>Metazoa</taxon>
        <taxon>Ecdysozoa</taxon>
        <taxon>Arthropoda</taxon>
        <taxon>Hexapoda</taxon>
        <taxon>Insecta</taxon>
        <taxon>Pterygota</taxon>
        <taxon>Neoptera</taxon>
        <taxon>Endopterygota</taxon>
        <taxon>Lepidoptera</taxon>
        <taxon>Glossata</taxon>
        <taxon>Ditrysia</taxon>
        <taxon>Noctuoidea</taxon>
        <taxon>Noctuidae</taxon>
        <taxon>Noctuinae</taxon>
        <taxon>Hadenini</taxon>
        <taxon>Mythimna</taxon>
    </lineage>
</organism>
<reference evidence="1" key="1">
    <citation type="submission" date="2023-03" db="EMBL/GenBank/DDBJ databases">
        <title>Chromosome-level genomes of two armyworms, Mythimna separata and Mythimna loreyi, provide insights into the biosynthesis and reception of sex pheromones.</title>
        <authorList>
            <person name="Zhao H."/>
        </authorList>
    </citation>
    <scope>NUCLEOTIDE SEQUENCE</scope>
    <source>
        <strain evidence="1">BeijingLab</strain>
    </source>
</reference>
<comment type="caution">
    <text evidence="1">The sequence shown here is derived from an EMBL/GenBank/DDBJ whole genome shotgun (WGS) entry which is preliminary data.</text>
</comment>
<gene>
    <name evidence="1" type="ORF">PYW08_014579</name>
</gene>
<keyword evidence="2" id="KW-1185">Reference proteome</keyword>
<dbReference type="Proteomes" id="UP001231649">
    <property type="component" value="Chromosome 6"/>
</dbReference>
<accession>A0ACC2R299</accession>
<protein>
    <submittedName>
        <fullName evidence="1">Uncharacterized protein</fullName>
    </submittedName>
</protein>
<name>A0ACC2R299_9NEOP</name>